<feature type="compositionally biased region" description="Polar residues" evidence="1">
    <location>
        <begin position="1"/>
        <end position="11"/>
    </location>
</feature>
<evidence type="ECO:0000313" key="3">
    <source>
        <dbReference type="EMBL" id="RQP74574.1"/>
    </source>
</evidence>
<dbReference type="EMBL" id="QTNY01000016">
    <property type="protein sequence ID" value="RQP74574.1"/>
    <property type="molecule type" value="Genomic_DNA"/>
</dbReference>
<accession>A0AB74D4B6</accession>
<dbReference type="Proteomes" id="UP000273734">
    <property type="component" value="Unassembled WGS sequence"/>
</dbReference>
<sequence>MTDLVESSTWTPGIRQFETSDPVEGGPDGIDNVPLRQLANRTRFLKDVQDAQAGGLEMKAPLASPAFTGSPQAPVPPQFDSTSKIATTSFVQQAAGNFQTRKYVNGSAALAISDTGSWIEAGGAGPSTVTLPAPATSNLTFTITNVTSNGAQVTISTPSASIYNQGLSAGTFALDVGATVELVSDASNWTVIGHYTRSPIAQTPAQFDNSTKLATTAFVQRALGNFNASSGTGSGILAAAVALTNDDVGGFHYFNGPTNQTATLPSEVGLPPGAAITFQRGAQYSLTIGTNKANAIIDTTIGLASSITLTTGEFVVLVWSGTYWQAFGTYTQRVGQPFANSLTSSGYQKLPSGLIFQWGTGSSDAYGNMTITNPITFPRAVLAGIANEASPGGWTGNTTTVWAFELGASTASISVARVRNIANTAGPAQAAGIAGRILVWGY</sequence>
<evidence type="ECO:0000313" key="4">
    <source>
        <dbReference type="Proteomes" id="UP000273734"/>
    </source>
</evidence>
<name>A0AB74D4B6_9BURK</name>
<feature type="domain" description="Putative tail fiber protein gp53-like C-terminal" evidence="2">
    <location>
        <begin position="349"/>
        <end position="419"/>
    </location>
</feature>
<feature type="region of interest" description="Disordered" evidence="1">
    <location>
        <begin position="1"/>
        <end position="32"/>
    </location>
</feature>
<protein>
    <recommendedName>
        <fullName evidence="2">Putative tail fiber protein gp53-like C-terminal domain-containing protein</fullName>
    </recommendedName>
</protein>
<evidence type="ECO:0000259" key="2">
    <source>
        <dbReference type="Pfam" id="PF21882"/>
    </source>
</evidence>
<dbReference type="InterPro" id="IPR054075">
    <property type="entry name" value="Gp53-like_C"/>
</dbReference>
<dbReference type="AlphaFoldDB" id="A0AB74D4B6"/>
<reference evidence="3 4" key="1">
    <citation type="submission" date="2018-08" db="EMBL/GenBank/DDBJ databases">
        <title>Comparative analysis of Burkholderia isolates from Puerto Rico.</title>
        <authorList>
            <person name="Hall C."/>
            <person name="Sahl J."/>
            <person name="Wagner D."/>
        </authorList>
    </citation>
    <scope>NUCLEOTIDE SEQUENCE [LARGE SCALE GENOMIC DNA]</scope>
    <source>
        <strain evidence="3 4">Bp8964</strain>
    </source>
</reference>
<dbReference type="Pfam" id="PF21882">
    <property type="entry name" value="Gp53-like_C"/>
    <property type="match status" value="1"/>
</dbReference>
<proteinExistence type="predicted"/>
<organism evidence="3 4">
    <name type="scientific">Burkholderia ubonensis</name>
    <dbReference type="NCBI Taxonomy" id="101571"/>
    <lineage>
        <taxon>Bacteria</taxon>
        <taxon>Pseudomonadati</taxon>
        <taxon>Pseudomonadota</taxon>
        <taxon>Betaproteobacteria</taxon>
        <taxon>Burkholderiales</taxon>
        <taxon>Burkholderiaceae</taxon>
        <taxon>Burkholderia</taxon>
        <taxon>Burkholderia cepacia complex</taxon>
    </lineage>
</organism>
<comment type="caution">
    <text evidence="3">The sequence shown here is derived from an EMBL/GenBank/DDBJ whole genome shotgun (WGS) entry which is preliminary data.</text>
</comment>
<gene>
    <name evidence="3" type="ORF">DF015_21915</name>
</gene>
<evidence type="ECO:0000256" key="1">
    <source>
        <dbReference type="SAM" id="MobiDB-lite"/>
    </source>
</evidence>
<dbReference type="RefSeq" id="WP_095404306.1">
    <property type="nucleotide sequence ID" value="NZ_NQMX01000039.1"/>
</dbReference>
<dbReference type="Gene3D" id="2.60.40.3940">
    <property type="match status" value="1"/>
</dbReference>